<dbReference type="SUPFAM" id="SSF49785">
    <property type="entry name" value="Galactose-binding domain-like"/>
    <property type="match status" value="1"/>
</dbReference>
<dbReference type="SUPFAM" id="SSF51096">
    <property type="entry name" value="delta-Endotoxin (insectocide), middle domain"/>
    <property type="match status" value="1"/>
</dbReference>
<dbReference type="Pfam" id="PF00555">
    <property type="entry name" value="Endotoxin_M"/>
    <property type="match status" value="1"/>
</dbReference>
<dbReference type="Pfam" id="PF03945">
    <property type="entry name" value="Endotoxin_N"/>
    <property type="match status" value="1"/>
</dbReference>
<comment type="similarity">
    <text evidence="1">Belongs to the delta endotoxin family.</text>
</comment>
<organism evidence="9 10">
    <name type="scientific">Bacillus mycoides</name>
    <dbReference type="NCBI Taxonomy" id="1405"/>
    <lineage>
        <taxon>Bacteria</taxon>
        <taxon>Bacillati</taxon>
        <taxon>Bacillota</taxon>
        <taxon>Bacilli</taxon>
        <taxon>Bacillales</taxon>
        <taxon>Bacillaceae</taxon>
        <taxon>Bacillus</taxon>
        <taxon>Bacillus cereus group</taxon>
    </lineage>
</organism>
<proteinExistence type="inferred from homology"/>
<protein>
    <recommendedName>
        <fullName evidence="5">Crystaline entomocidal protoxin</fullName>
    </recommendedName>
</protein>
<dbReference type="InterPro" id="IPR036399">
    <property type="entry name" value="Pest_cryst_cen_dom_sf"/>
</dbReference>
<reference evidence="9 10" key="1">
    <citation type="journal article" date="2019" name="Environ. Microbiol.">
        <title>An active ?-lactamase is a part of an orchestrated cell wall stress resistance network of Bacillus subtilis and related rhizosphere species.</title>
        <authorList>
            <person name="Bucher T."/>
            <person name="Keren-Paz A."/>
            <person name="Hausser J."/>
            <person name="Olender T."/>
            <person name="Cytryn E."/>
            <person name="Kolodkin-Gal I."/>
        </authorList>
    </citation>
    <scope>NUCLEOTIDE SEQUENCE [LARGE SCALE GENOMIC DNA]</scope>
    <source>
        <strain evidence="9 10">I186</strain>
    </source>
</reference>
<evidence type="ECO:0000259" key="7">
    <source>
        <dbReference type="Pfam" id="PF03944"/>
    </source>
</evidence>
<dbReference type="Proteomes" id="UP000305524">
    <property type="component" value="Unassembled WGS sequence"/>
</dbReference>
<dbReference type="GO" id="GO:0090729">
    <property type="term" value="F:toxin activity"/>
    <property type="evidence" value="ECO:0007669"/>
    <property type="project" value="UniProtKB-KW"/>
</dbReference>
<dbReference type="InterPro" id="IPR005638">
    <property type="entry name" value="Pest_crys_dom-III"/>
</dbReference>
<dbReference type="EMBL" id="SZOD01000605">
    <property type="protein sequence ID" value="TKI82120.1"/>
    <property type="molecule type" value="Genomic_DNA"/>
</dbReference>
<evidence type="ECO:0000256" key="4">
    <source>
        <dbReference type="ARBA" id="ARBA00023026"/>
    </source>
</evidence>
<dbReference type="InterPro" id="IPR036716">
    <property type="entry name" value="Pest_crys_N_sf"/>
</dbReference>
<sequence>MNSYENKNEYEILDASPNNSNMSTLHPRYPLANDPQAAMQNTNYKDWLTMCDSNTQFVGDISKYSSLEAYTSAKASIGFGLGLTSTILGIFGGPISLLIGTIIGVTTAVLDFLPGATDSGGNRLIWTYLIDYVKELINDAINTEALSRAKSILDGISNVMGEYESKLKVWKDSIKSRGLNEEMVALFIATNSDILGKIPQLQQLGHQVSFLPLFAVAANFHLLLLRDASVYGKLWGMSDEYIKDYYSGKNGQLNKTKEYTNYAVTVYREGLEKSKKVAVSNSDNFNWENYNQYRRSMTLTVLDVIALFPTYDNHIYNKSTKVELTRDVYTDLISYIKNPFLTNPVEGGKFEGYTQDEFNAIENALIRPPHLFTWLREITSYSYQQYAQSRYITAMQNKYYYTFGNSIITGPIHGPRYSGDTTSSLTLTDYQDIYSTLSSIFPLQTYDHVRELTFGSSYYYAVTGHLHNITNRSTGNKTQKILGEDTTAVRATGPSSVRSEIPYKGDEPPTATKYSHRLSYISAYATDCGANANRSDKGCHRTPQLCAWTHTSVDPDNRIYPDKITQIPAVKSYYLSGGLNPAHVSDHTGGNVVLFNNAGSIKILCKFTSSGYYKMRIRYASQYSGTITVNGAPASFSSTTNTRSNLPYEAFQYTDVGQDHVFLIPTPDTIEFTIYGGVSGFMIDKFEFIPRTFQTTQSALDYTDKQSLEKVQNVVNDLFT</sequence>
<name>A0A4U3A5J4_BACMY</name>
<dbReference type="RefSeq" id="WP_234881383.1">
    <property type="nucleotide sequence ID" value="NZ_SZOD01000605.1"/>
</dbReference>
<feature type="non-terminal residue" evidence="9">
    <location>
        <position position="720"/>
    </location>
</feature>
<dbReference type="GO" id="GO:0030435">
    <property type="term" value="P:sporulation resulting in formation of a cellular spore"/>
    <property type="evidence" value="ECO:0007669"/>
    <property type="project" value="UniProtKB-KW"/>
</dbReference>
<dbReference type="GO" id="GO:0001907">
    <property type="term" value="P:symbiont-mediated killing of host cell"/>
    <property type="evidence" value="ECO:0007669"/>
    <property type="project" value="InterPro"/>
</dbReference>
<dbReference type="CDD" id="cd04085">
    <property type="entry name" value="delta_endotoxin_C"/>
    <property type="match status" value="1"/>
</dbReference>
<dbReference type="InterPro" id="IPR038979">
    <property type="entry name" value="Pest_crys"/>
</dbReference>
<dbReference type="SUPFAM" id="SSF56849">
    <property type="entry name" value="delta-Endotoxin (insectocide), N-terminal domain"/>
    <property type="match status" value="1"/>
</dbReference>
<dbReference type="GO" id="GO:0005102">
    <property type="term" value="F:signaling receptor binding"/>
    <property type="evidence" value="ECO:0007669"/>
    <property type="project" value="InterPro"/>
</dbReference>
<feature type="domain" description="Pesticidal crystal protein" evidence="8">
    <location>
        <begin position="86"/>
        <end position="312"/>
    </location>
</feature>
<dbReference type="InterPro" id="IPR005639">
    <property type="entry name" value="Pest_crys_dom_I"/>
</dbReference>
<evidence type="ECO:0000259" key="8">
    <source>
        <dbReference type="Pfam" id="PF03945"/>
    </source>
</evidence>
<evidence type="ECO:0000259" key="6">
    <source>
        <dbReference type="Pfam" id="PF00555"/>
    </source>
</evidence>
<dbReference type="PANTHER" id="PTHR37003">
    <property type="entry name" value="ENDOTOXIN_N DOMAIN-CONTAINING PROTEIN-RELATED"/>
    <property type="match status" value="1"/>
</dbReference>
<evidence type="ECO:0000313" key="10">
    <source>
        <dbReference type="Proteomes" id="UP000305524"/>
    </source>
</evidence>
<comment type="caution">
    <text evidence="9">The sequence shown here is derived from an EMBL/GenBank/DDBJ whole genome shotgun (WGS) entry which is preliminary data.</text>
</comment>
<keyword evidence="3" id="KW-0749">Sporulation</keyword>
<feature type="domain" description="Pesticidal crystal protein" evidence="7">
    <location>
        <begin position="564"/>
        <end position="690"/>
    </location>
</feature>
<evidence type="ECO:0000256" key="3">
    <source>
        <dbReference type="ARBA" id="ARBA00022969"/>
    </source>
</evidence>
<evidence type="ECO:0000256" key="2">
    <source>
        <dbReference type="ARBA" id="ARBA00022656"/>
    </source>
</evidence>
<keyword evidence="4" id="KW-0843">Virulence</keyword>
<dbReference type="PANTHER" id="PTHR37003:SF2">
    <property type="entry name" value="PESTICIDAL CRYSTAL PROTEIN N-TERMINAL DOMAIN-CONTAINING PROTEIN"/>
    <property type="match status" value="1"/>
</dbReference>
<keyword evidence="2" id="KW-0800">Toxin</keyword>
<feature type="domain" description="Pesticidal crystal protein" evidence="6">
    <location>
        <begin position="320"/>
        <end position="554"/>
    </location>
</feature>
<dbReference type="InterPro" id="IPR001178">
    <property type="entry name" value="Pest_cryst_dom_II"/>
</dbReference>
<dbReference type="Gene3D" id="2.100.10.10">
    <property type="entry name" value="Pesticidal crystal protein, central domain"/>
    <property type="match status" value="1"/>
</dbReference>
<dbReference type="Pfam" id="PF03944">
    <property type="entry name" value="Endotoxin_C"/>
    <property type="match status" value="1"/>
</dbReference>
<gene>
    <name evidence="9" type="ORF">FC701_22630</name>
</gene>
<dbReference type="AlphaFoldDB" id="A0A4U3A5J4"/>
<dbReference type="InterPro" id="IPR008979">
    <property type="entry name" value="Galactose-bd-like_sf"/>
</dbReference>
<dbReference type="Gene3D" id="2.60.120.260">
    <property type="entry name" value="Galactose-binding domain-like"/>
    <property type="match status" value="1"/>
</dbReference>
<evidence type="ECO:0000256" key="1">
    <source>
        <dbReference type="ARBA" id="ARBA00007819"/>
    </source>
</evidence>
<evidence type="ECO:0000313" key="9">
    <source>
        <dbReference type="EMBL" id="TKI82120.1"/>
    </source>
</evidence>
<dbReference type="Gene3D" id="1.20.190.10">
    <property type="entry name" value="Pesticidal crystal protein, N-terminal domain"/>
    <property type="match status" value="1"/>
</dbReference>
<accession>A0A4U3A5J4</accession>
<evidence type="ECO:0000256" key="5">
    <source>
        <dbReference type="ARBA" id="ARBA00029653"/>
    </source>
</evidence>